<dbReference type="EMBL" id="FNPI01000005">
    <property type="protein sequence ID" value="SDZ03789.1"/>
    <property type="molecule type" value="Genomic_DNA"/>
</dbReference>
<protein>
    <submittedName>
        <fullName evidence="7">Ribonuclease G</fullName>
    </submittedName>
</protein>
<keyword evidence="2" id="KW-0479">Metal-binding</keyword>
<dbReference type="PANTHER" id="PTHR30001:SF0">
    <property type="entry name" value="RIBONUCLEASE G"/>
    <property type="match status" value="1"/>
</dbReference>
<dbReference type="GO" id="GO:0005737">
    <property type="term" value="C:cytoplasm"/>
    <property type="evidence" value="ECO:0007669"/>
    <property type="project" value="TreeGrafter"/>
</dbReference>
<dbReference type="OrthoDB" id="9804278at2"/>
<dbReference type="PROSITE" id="PS50126">
    <property type="entry name" value="S1"/>
    <property type="match status" value="1"/>
</dbReference>
<dbReference type="SUPFAM" id="SSF50249">
    <property type="entry name" value="Nucleic acid-binding proteins"/>
    <property type="match status" value="1"/>
</dbReference>
<keyword evidence="4" id="KW-0460">Magnesium</keyword>
<dbReference type="InterPro" id="IPR003029">
    <property type="entry name" value="S1_domain"/>
</dbReference>
<evidence type="ECO:0000256" key="1">
    <source>
        <dbReference type="ARBA" id="ARBA00001946"/>
    </source>
</evidence>
<dbReference type="InterPro" id="IPR012340">
    <property type="entry name" value="NA-bd_OB-fold"/>
</dbReference>
<dbReference type="GO" id="GO:0003723">
    <property type="term" value="F:RNA binding"/>
    <property type="evidence" value="ECO:0007669"/>
    <property type="project" value="UniProtKB-KW"/>
</dbReference>
<dbReference type="Gene3D" id="3.40.1260.20">
    <property type="entry name" value="Ribonuclease E, catalytic domain"/>
    <property type="match status" value="1"/>
</dbReference>
<dbReference type="InterPro" id="IPR004659">
    <property type="entry name" value="RNase_E/G"/>
</dbReference>
<dbReference type="SMART" id="SM00316">
    <property type="entry name" value="S1"/>
    <property type="match status" value="1"/>
</dbReference>
<dbReference type="Gene3D" id="2.40.50.140">
    <property type="entry name" value="Nucleic acid-binding proteins"/>
    <property type="match status" value="1"/>
</dbReference>
<evidence type="ECO:0000313" key="8">
    <source>
        <dbReference type="Proteomes" id="UP000198935"/>
    </source>
</evidence>
<evidence type="ECO:0000313" key="7">
    <source>
        <dbReference type="EMBL" id="SDZ03789.1"/>
    </source>
</evidence>
<name>A0A1H3PTQ0_9BACI</name>
<dbReference type="PANTHER" id="PTHR30001">
    <property type="entry name" value="RIBONUCLEASE"/>
    <property type="match status" value="1"/>
</dbReference>
<sequence length="502" mass="56878">MRKIILNMIAEEKRGAVLEDGKVHEWLFEQADEWTRSGNIILGKVMDIVPGMEAAFVDIGGEKNGYLYRNELIRYQAHKDGTAAQNAPSIRTLLTKGQTIIVQVTKEAYGTKGARLTEVVSLPGKYIVYLPHGNYVAVSKKMTSDHTRDEWRRRGKAWLHDNEGMIIRTAAEEMDEQHIFEELERLRAKYSAVAKAAASGQPPQLLFNQSSLIQRVMRDYFSNGEAEIVVDQREEYLSIIQETDRESQHRVQLFQEKEDIFTAYKLDKPLEKSLRRHVWLKNGAFLIIDRTEALTVIDVNTGKYVGNESLRDTVVKTNVEAAYAAAEQIRLRDIGGIILIDFIDMKQEADREHVLSTLKHAVAGDRSLINIAGYTQFGLVEMTRKKNRKSLDQLLLSPCSCCYGTGSVRSTASAVAELEREAYALRFTDDEAILVDVLPPLFHALLNNNQEKRKRIEANAGKKLYLLLSDELEGAGRFHAIRMLGDAHQLKEAWSRRSSGQE</sequence>
<dbReference type="GO" id="GO:0006364">
    <property type="term" value="P:rRNA processing"/>
    <property type="evidence" value="ECO:0007669"/>
    <property type="project" value="TreeGrafter"/>
</dbReference>
<organism evidence="7 8">
    <name type="scientific">Evansella caseinilytica</name>
    <dbReference type="NCBI Taxonomy" id="1503961"/>
    <lineage>
        <taxon>Bacteria</taxon>
        <taxon>Bacillati</taxon>
        <taxon>Bacillota</taxon>
        <taxon>Bacilli</taxon>
        <taxon>Bacillales</taxon>
        <taxon>Bacillaceae</taxon>
        <taxon>Evansella</taxon>
    </lineage>
</organism>
<accession>A0A1H3PTQ0</accession>
<dbReference type="GO" id="GO:0046872">
    <property type="term" value="F:metal ion binding"/>
    <property type="evidence" value="ECO:0007669"/>
    <property type="project" value="UniProtKB-KW"/>
</dbReference>
<dbReference type="STRING" id="1503961.SAMN05421736_105176"/>
<dbReference type="InterPro" id="IPR019307">
    <property type="entry name" value="RNA-bd_AU-1/RNase_E/G"/>
</dbReference>
<dbReference type="Proteomes" id="UP000198935">
    <property type="component" value="Unassembled WGS sequence"/>
</dbReference>
<dbReference type="NCBIfam" id="TIGR00757">
    <property type="entry name" value="RNaseEG"/>
    <property type="match status" value="1"/>
</dbReference>
<gene>
    <name evidence="7" type="ORF">SAMN05421736_105176</name>
</gene>
<evidence type="ECO:0000256" key="5">
    <source>
        <dbReference type="ARBA" id="ARBA00022884"/>
    </source>
</evidence>
<keyword evidence="3" id="KW-0378">Hydrolase</keyword>
<dbReference type="CDD" id="cd04453">
    <property type="entry name" value="S1_RNase_E"/>
    <property type="match status" value="1"/>
</dbReference>
<evidence type="ECO:0000259" key="6">
    <source>
        <dbReference type="PROSITE" id="PS50126"/>
    </source>
</evidence>
<comment type="cofactor">
    <cofactor evidence="1">
        <name>Mg(2+)</name>
        <dbReference type="ChEBI" id="CHEBI:18420"/>
    </cofactor>
</comment>
<reference evidence="8" key="1">
    <citation type="submission" date="2016-10" db="EMBL/GenBank/DDBJ databases">
        <authorList>
            <person name="Varghese N."/>
            <person name="Submissions S."/>
        </authorList>
    </citation>
    <scope>NUCLEOTIDE SEQUENCE [LARGE SCALE GENOMIC DNA]</scope>
    <source>
        <strain evidence="8">SP</strain>
    </source>
</reference>
<evidence type="ECO:0000256" key="4">
    <source>
        <dbReference type="ARBA" id="ARBA00022842"/>
    </source>
</evidence>
<keyword evidence="5" id="KW-0694">RNA-binding</keyword>
<feature type="domain" description="S1 motif" evidence="6">
    <location>
        <begin position="38"/>
        <end position="119"/>
    </location>
</feature>
<keyword evidence="8" id="KW-1185">Reference proteome</keyword>
<evidence type="ECO:0000256" key="3">
    <source>
        <dbReference type="ARBA" id="ARBA00022801"/>
    </source>
</evidence>
<evidence type="ECO:0000256" key="2">
    <source>
        <dbReference type="ARBA" id="ARBA00022723"/>
    </source>
</evidence>
<dbReference type="GO" id="GO:0016787">
    <property type="term" value="F:hydrolase activity"/>
    <property type="evidence" value="ECO:0007669"/>
    <property type="project" value="UniProtKB-KW"/>
</dbReference>
<dbReference type="AlphaFoldDB" id="A0A1H3PTQ0"/>
<dbReference type="Pfam" id="PF10150">
    <property type="entry name" value="RNase_E_G"/>
    <property type="match status" value="1"/>
</dbReference>
<proteinExistence type="predicted"/>
<dbReference type="GO" id="GO:0004540">
    <property type="term" value="F:RNA nuclease activity"/>
    <property type="evidence" value="ECO:0007669"/>
    <property type="project" value="InterPro"/>
</dbReference>